<feature type="region of interest" description="Disordered" evidence="5">
    <location>
        <begin position="855"/>
        <end position="897"/>
    </location>
</feature>
<accession>A0ABS8VWC9</accession>
<dbReference type="Pfam" id="PF22527">
    <property type="entry name" value="DEXQc_Suv3"/>
    <property type="match status" value="1"/>
</dbReference>
<dbReference type="GO" id="GO:0004386">
    <property type="term" value="F:helicase activity"/>
    <property type="evidence" value="ECO:0007669"/>
    <property type="project" value="UniProtKB-KW"/>
</dbReference>
<evidence type="ECO:0000256" key="5">
    <source>
        <dbReference type="SAM" id="MobiDB-lite"/>
    </source>
</evidence>
<evidence type="ECO:0000313" key="7">
    <source>
        <dbReference type="EMBL" id="MCE0743212.1"/>
    </source>
</evidence>
<dbReference type="PANTHER" id="PTHR12131:SF1">
    <property type="entry name" value="ATP-DEPENDENT RNA HELICASE SUPV3L1, MITOCHONDRIAL-RELATED"/>
    <property type="match status" value="1"/>
</dbReference>
<keyword evidence="3 7" id="KW-0347">Helicase</keyword>
<reference evidence="7 8" key="1">
    <citation type="submission" date="2021-12" db="EMBL/GenBank/DDBJ databases">
        <title>Genome sequence of Acetobacter sicerae DmPark20a_162.</title>
        <authorList>
            <person name="Chaston J.M."/>
        </authorList>
    </citation>
    <scope>NUCLEOTIDE SEQUENCE [LARGE SCALE GENOMIC DNA]</scope>
    <source>
        <strain evidence="7 8">DmPark20a_162</strain>
    </source>
</reference>
<dbReference type="InterPro" id="IPR050699">
    <property type="entry name" value="RNA-DNA_Helicase"/>
</dbReference>
<dbReference type="InterPro" id="IPR027417">
    <property type="entry name" value="P-loop_NTPase"/>
</dbReference>
<dbReference type="Gene3D" id="3.40.50.300">
    <property type="entry name" value="P-loop containing nucleotide triphosphate hydrolases"/>
    <property type="match status" value="2"/>
</dbReference>
<evidence type="ECO:0000256" key="4">
    <source>
        <dbReference type="ARBA" id="ARBA00022840"/>
    </source>
</evidence>
<evidence type="ECO:0000259" key="6">
    <source>
        <dbReference type="PROSITE" id="PS51194"/>
    </source>
</evidence>
<dbReference type="PANTHER" id="PTHR12131">
    <property type="entry name" value="ATP-DEPENDENT RNA AND DNA HELICASE"/>
    <property type="match status" value="1"/>
</dbReference>
<dbReference type="InterPro" id="IPR001650">
    <property type="entry name" value="Helicase_C-like"/>
</dbReference>
<dbReference type="InterPro" id="IPR055206">
    <property type="entry name" value="DEXQc_SUV3"/>
</dbReference>
<organism evidence="7 8">
    <name type="scientific">Acetobacter sicerae</name>
    <dbReference type="NCBI Taxonomy" id="85325"/>
    <lineage>
        <taxon>Bacteria</taxon>
        <taxon>Pseudomonadati</taxon>
        <taxon>Pseudomonadota</taxon>
        <taxon>Alphaproteobacteria</taxon>
        <taxon>Acetobacterales</taxon>
        <taxon>Acetobacteraceae</taxon>
        <taxon>Acetobacter</taxon>
    </lineage>
</organism>
<dbReference type="EMBL" id="JAJSOJ010000015">
    <property type="protein sequence ID" value="MCE0743212.1"/>
    <property type="molecule type" value="Genomic_DNA"/>
</dbReference>
<feature type="compositionally biased region" description="Basic residues" evidence="5">
    <location>
        <begin position="878"/>
        <end position="890"/>
    </location>
</feature>
<comment type="caution">
    <text evidence="7">The sequence shown here is derived from an EMBL/GenBank/DDBJ whole genome shotgun (WGS) entry which is preliminary data.</text>
</comment>
<evidence type="ECO:0000256" key="3">
    <source>
        <dbReference type="ARBA" id="ARBA00022806"/>
    </source>
</evidence>
<sequence>MNDQWAQAAPEHPRTQHRPRSQPALAFPVEPSDHACMIGFPTHPFSLRSLPACAPAGADGSFARSSGHAFHGASGRETDHHLHAILGPTNTGKTHFAIERMLAHPSGIIGFPLRLLARENYERLVARKGASRVALITGEEKIIPPDARWFSCTVEAMPVDRQVSFLAIDEIQLCADPERGHIFTSRLLHARGTGETLFLGAETIAPLMRRLVPEITIDTRPRLSALTFTGPARLEKLPARSAIVAFSAAELYAIAELIRSRRGGCAVVMGQMSPRTRNAQVELYQNREVDYLVATDAIGMGLNMDIAHVAFAGLSKFDGSRRRLLTAAEIAQIAGRAGRGAKDGTFGTTGRCPPVPDPIIEAVENHQFDPLERLIWRNDRLDFSSPRALMASLSVPPPMRGLQASEPTSDALILATLAHEPQIMTAATGRARTRMLWDVCQIPDFRKIGERSHAQLCSRVFSLLVEQRRLPATWMEEQLGRLDRVDGDVDTLMQRLAGIRIWSYIANRENWVTNAPMWQERTRLVEDKVSDALHERLTARFVDRRSAHLIRLLENESNAPLLSAVKNDGEVIVEGHPVGRMQGFQLHLDPDLPQSDRATLARAARRALKTEIPLRVQACQHADDAAFVLDHQTGEISWEGIGIARLRAGRDVLHPTIMLRGDDLLDTRQRDTVRARLSEFVSRHIARELAPLFRVHALAAASADTRGALHEMMEGAGQAHARFPLTKHHPLHRLGVHCALGWLYLPALLKPRPMRFRALLMTVHSGAEPIELPPPSAVSVPAAAFPAAHFDALGWPACGPVRLRLDMVEKLVRTLSFRTRQNSVALSEHFAPWLGTKTADVPAILRSLGLRLEAPRPLPSNMAGPNPFWMLSKPQNGPKKHHSRSAKSRRPAKETPFAILSSLLARTPA</sequence>
<proteinExistence type="predicted"/>
<dbReference type="SMART" id="SM00490">
    <property type="entry name" value="HELICc"/>
    <property type="match status" value="1"/>
</dbReference>
<evidence type="ECO:0000313" key="8">
    <source>
        <dbReference type="Proteomes" id="UP001521074"/>
    </source>
</evidence>
<dbReference type="SUPFAM" id="SSF52540">
    <property type="entry name" value="P-loop containing nucleoside triphosphate hydrolases"/>
    <property type="match status" value="2"/>
</dbReference>
<keyword evidence="1" id="KW-0547">Nucleotide-binding</keyword>
<dbReference type="PROSITE" id="PS51194">
    <property type="entry name" value="HELICASE_CTER"/>
    <property type="match status" value="1"/>
</dbReference>
<name>A0ABS8VWC9_9PROT</name>
<protein>
    <submittedName>
        <fullName evidence="7">DNA helicase</fullName>
    </submittedName>
</protein>
<keyword evidence="8" id="KW-1185">Reference proteome</keyword>
<keyword evidence="4" id="KW-0067">ATP-binding</keyword>
<feature type="domain" description="Helicase C-terminal" evidence="6">
    <location>
        <begin position="229"/>
        <end position="394"/>
    </location>
</feature>
<evidence type="ECO:0000256" key="1">
    <source>
        <dbReference type="ARBA" id="ARBA00022741"/>
    </source>
</evidence>
<dbReference type="Proteomes" id="UP001521074">
    <property type="component" value="Unassembled WGS sequence"/>
</dbReference>
<evidence type="ECO:0000256" key="2">
    <source>
        <dbReference type="ARBA" id="ARBA00022801"/>
    </source>
</evidence>
<dbReference type="Pfam" id="PF00271">
    <property type="entry name" value="Helicase_C"/>
    <property type="match status" value="1"/>
</dbReference>
<gene>
    <name evidence="7" type="ORF">LWC05_04805</name>
</gene>
<keyword evidence="2" id="KW-0378">Hydrolase</keyword>
<feature type="region of interest" description="Disordered" evidence="5">
    <location>
        <begin position="1"/>
        <end position="26"/>
    </location>
</feature>